<accession>A0ACB8STS9</accession>
<name>A0ACB8STS9_9AGAM</name>
<dbReference type="EMBL" id="MU277227">
    <property type="protein sequence ID" value="KAI0059321.1"/>
    <property type="molecule type" value="Genomic_DNA"/>
</dbReference>
<organism evidence="1 2">
    <name type="scientific">Artomyces pyxidatus</name>
    <dbReference type="NCBI Taxonomy" id="48021"/>
    <lineage>
        <taxon>Eukaryota</taxon>
        <taxon>Fungi</taxon>
        <taxon>Dikarya</taxon>
        <taxon>Basidiomycota</taxon>
        <taxon>Agaricomycotina</taxon>
        <taxon>Agaricomycetes</taxon>
        <taxon>Russulales</taxon>
        <taxon>Auriscalpiaceae</taxon>
        <taxon>Artomyces</taxon>
    </lineage>
</organism>
<evidence type="ECO:0000313" key="2">
    <source>
        <dbReference type="Proteomes" id="UP000814140"/>
    </source>
</evidence>
<evidence type="ECO:0000313" key="1">
    <source>
        <dbReference type="EMBL" id="KAI0059321.1"/>
    </source>
</evidence>
<dbReference type="Proteomes" id="UP000814140">
    <property type="component" value="Unassembled WGS sequence"/>
</dbReference>
<comment type="caution">
    <text evidence="1">The sequence shown here is derived from an EMBL/GenBank/DDBJ whole genome shotgun (WGS) entry which is preliminary data.</text>
</comment>
<reference evidence="1" key="1">
    <citation type="submission" date="2021-03" db="EMBL/GenBank/DDBJ databases">
        <authorList>
            <consortium name="DOE Joint Genome Institute"/>
            <person name="Ahrendt S."/>
            <person name="Looney B.P."/>
            <person name="Miyauchi S."/>
            <person name="Morin E."/>
            <person name="Drula E."/>
            <person name="Courty P.E."/>
            <person name="Chicoki N."/>
            <person name="Fauchery L."/>
            <person name="Kohler A."/>
            <person name="Kuo A."/>
            <person name="Labutti K."/>
            <person name="Pangilinan J."/>
            <person name="Lipzen A."/>
            <person name="Riley R."/>
            <person name="Andreopoulos W."/>
            <person name="He G."/>
            <person name="Johnson J."/>
            <person name="Barry K.W."/>
            <person name="Grigoriev I.V."/>
            <person name="Nagy L."/>
            <person name="Hibbett D."/>
            <person name="Henrissat B."/>
            <person name="Matheny P.B."/>
            <person name="Labbe J."/>
            <person name="Martin F."/>
        </authorList>
    </citation>
    <scope>NUCLEOTIDE SEQUENCE</scope>
    <source>
        <strain evidence="1">HHB10654</strain>
    </source>
</reference>
<keyword evidence="2" id="KW-1185">Reference proteome</keyword>
<gene>
    <name evidence="1" type="ORF">BV25DRAFT_1889930</name>
</gene>
<proteinExistence type="predicted"/>
<protein>
    <submittedName>
        <fullName evidence="1">Ankyrin</fullName>
    </submittedName>
</protein>
<reference evidence="1" key="2">
    <citation type="journal article" date="2022" name="New Phytol.">
        <title>Evolutionary transition to the ectomycorrhizal habit in the genomes of a hyperdiverse lineage of mushroom-forming fungi.</title>
        <authorList>
            <person name="Looney B."/>
            <person name="Miyauchi S."/>
            <person name="Morin E."/>
            <person name="Drula E."/>
            <person name="Courty P.E."/>
            <person name="Kohler A."/>
            <person name="Kuo A."/>
            <person name="LaButti K."/>
            <person name="Pangilinan J."/>
            <person name="Lipzen A."/>
            <person name="Riley R."/>
            <person name="Andreopoulos W."/>
            <person name="He G."/>
            <person name="Johnson J."/>
            <person name="Nolan M."/>
            <person name="Tritt A."/>
            <person name="Barry K.W."/>
            <person name="Grigoriev I.V."/>
            <person name="Nagy L.G."/>
            <person name="Hibbett D."/>
            <person name="Henrissat B."/>
            <person name="Matheny P.B."/>
            <person name="Labbe J."/>
            <person name="Martin F.M."/>
        </authorList>
    </citation>
    <scope>NUCLEOTIDE SEQUENCE</scope>
    <source>
        <strain evidence="1">HHB10654</strain>
    </source>
</reference>
<sequence>MPHSLEAEVFLSRAAQLPAGPGVSLNTLSEQARDDELELRKLFATDRTNARLDDIHVGLVDVFESPAHVRTARARVVGDRDADLKYVEPLPDSRRRTEGAPSTVATLDEFKENWATFTESSLSDIDWSNIVAAGECVSACVLPRFDDQVIMARAEYFHTVAYRECDINLFLWGLTPEEAHVKIISIFKAVRRTIRPDAICVRTKDSVAIHIKHPYRTIRFPLQIYKSPAEILVTLPVDSDCCAFDGTRVWANPRALIAMMRQCNTVDPTRCHPLYEVELLRHKRTFEMYIPALDRSKIDTTIYEQSISSTYGLARLLALEERSLPELRNTNISSRVTLRCRPKPFLAPNRQDDEVDKGDYGIAEVAVKYMPYGPRWDVKRLSKWIRDQYGPPQGSKKRYLHRHCAFVYTKMDNCFDNGCGKCPEPKNDLEREMQGENDKLFVRGVASFFPDTGAVHSGLDEVDTLAWSRTAHVNSDESLFAAISTGDRTLVGSMIGDGINLNARDCAGRMPLHYAILTGNSDIASDLVDAGARISAELVGGQTALHLAARMEMIEVVDKLLERSRQVSAASGGILPSAVSTRRYQPPDDDDEGLLYPVIDFPKEEDNKGPDILNIDHADQDNGLTPLGYAIMVGSLRTVDFLLAAGADPKAVSKSNVDFQPLALTTVMSDEDRAVEIAERLIHAGATSCTAANDESLTIFHRAVAMGREKLVAALLRLDPGARDAVNIPAVYNISDEGPRFVSPLVSAVKEGNYSLVAMLLAHGARLNISTEDVEGASNSKGKRRGRRGGDPFEVNHTALETAICHHDPVAELLIRMGADINTLPMEAKRSRASLSEWISGAAEYLAGILKLTDHAEEKPPVQILPTTTWQEHLQGLVAAIRALDPSHPINKRERTAENRTVNEDAAKYYAAMDVLLQARQPKTWEDHNQGALIWSSYGKLLRGRLNGTPLNEPGYLLHSQYWGGKPIKSQLYDELFEACWTGDDAKILRLCLPKAPSSTSLEISVTTTSPTDKYSQTGYTPLSVAVQARKWHTARLIVVICASQCPDREDLQTERPAPPMFTDPSARNTAASDTPAQEEPEVEVLPIDLSEVATRKFKNPCVGSPAIMLRESCERWLSEDGRSVLQGSLVERTIIDNDMDAFRHVLDLHGCLAIPVALDPKIALWAIQHDRPDILDEYIRRTGYGLGEIPDTTTETRKGPPVVQKWIPDYRSWRRRNVTEYGRDQREEKLVARPIVWQAVNAGATAVLEYMAGPRPLDAIREHLVSKDDERARAMRKIIENEDELRIRWGWRMNVLNESALTVAILSDRLDMVQKLFELAAEDTTIALHARLHFSHFNALLLAAYIGCSPVLVDYLLGKGSDVHALDVRGWNLYHLVSISTGDPHQILLIHFLKTLPRNLSKTLLAQQSKYAFNTPLHLACRRQQTAIVQSLVDSGLLEDRVFFSKDVKGSTPLHTAILSGQYRIVPALAAASPAEVLHMENGVGDTPFESAVQKYLQANRISKVLLSVDKLPAHGPTIQVKPRQDNMFPGEIIRLRTTVTRMLEEGTLLPGTSLADELLAFTEKMEAQWNIPVPAPDPGPRALSWAQHQEAGRGTYVSVKEAVSRRPAPRGILHIADTHDFLEKTLRQSKHSMTSGQTGSHAFAFSPANPSHKQPTEEQTLVQRSVLFNSNDNPFKPFGHGHHVLGARGLTWVHGGDDF</sequence>